<accession>A0ABT0PB96</accession>
<sequence>MMVVRLGKSGRKNRWCRVFLLGGILAVQGCVSAGSGQEFSDAEKSQTPREGAFEEHNEALLKVTENYMGLIDLYKKQMGQVGDNDIQTSDKYRIQIAEAYVHMEDYESALFHLESVNEHKSGSAEYFLLKSKALLASGERDLALQAVVTAYGFDSKTPQVFNQLGRVQAAKGNYQAARRHFEKARKELLDDMVVQNNLAMLDILEGNYHNAAKRLLTFFKTGRADDQVKSNLAFSLAKSGRYQDFVSLFGAGKKEEERLALFQALAGSQAIHEGFQGE</sequence>
<dbReference type="SUPFAM" id="SSF48452">
    <property type="entry name" value="TPR-like"/>
    <property type="match status" value="1"/>
</dbReference>
<evidence type="ECO:0008006" key="3">
    <source>
        <dbReference type="Google" id="ProtNLM"/>
    </source>
</evidence>
<dbReference type="Gene3D" id="1.25.40.10">
    <property type="entry name" value="Tetratricopeptide repeat domain"/>
    <property type="match status" value="1"/>
</dbReference>
<keyword evidence="2" id="KW-1185">Reference proteome</keyword>
<evidence type="ECO:0000313" key="1">
    <source>
        <dbReference type="EMBL" id="MCL6268521.1"/>
    </source>
</evidence>
<protein>
    <recommendedName>
        <fullName evidence="3">Tetratricopeptide repeat protein</fullName>
    </recommendedName>
</protein>
<reference evidence="1 2" key="1">
    <citation type="submission" date="2022-05" db="EMBL/GenBank/DDBJ databases">
        <authorList>
            <person name="Park J.-S."/>
        </authorList>
    </citation>
    <scope>NUCLEOTIDE SEQUENCE [LARGE SCALE GENOMIC DNA]</scope>
    <source>
        <strain evidence="1 2">2012CJ34-2</strain>
    </source>
</reference>
<evidence type="ECO:0000313" key="2">
    <source>
        <dbReference type="Proteomes" id="UP001203338"/>
    </source>
</evidence>
<dbReference type="RefSeq" id="WP_249697354.1">
    <property type="nucleotide sequence ID" value="NZ_JAMFLX010000001.1"/>
</dbReference>
<dbReference type="EMBL" id="JAMFLX010000001">
    <property type="protein sequence ID" value="MCL6268521.1"/>
    <property type="molecule type" value="Genomic_DNA"/>
</dbReference>
<dbReference type="PROSITE" id="PS51257">
    <property type="entry name" value="PROKAR_LIPOPROTEIN"/>
    <property type="match status" value="1"/>
</dbReference>
<dbReference type="InterPro" id="IPR011990">
    <property type="entry name" value="TPR-like_helical_dom_sf"/>
</dbReference>
<proteinExistence type="predicted"/>
<dbReference type="Proteomes" id="UP001203338">
    <property type="component" value="Unassembled WGS sequence"/>
</dbReference>
<name>A0ABT0PB96_9GAMM</name>
<gene>
    <name evidence="1" type="ORF">M3P05_00960</name>
</gene>
<comment type="caution">
    <text evidence="1">The sequence shown here is derived from an EMBL/GenBank/DDBJ whole genome shotgun (WGS) entry which is preliminary data.</text>
</comment>
<organism evidence="1 2">
    <name type="scientific">Parendozoicomonas callyspongiae</name>
    <dbReference type="NCBI Taxonomy" id="2942213"/>
    <lineage>
        <taxon>Bacteria</taxon>
        <taxon>Pseudomonadati</taxon>
        <taxon>Pseudomonadota</taxon>
        <taxon>Gammaproteobacteria</taxon>
        <taxon>Oceanospirillales</taxon>
        <taxon>Endozoicomonadaceae</taxon>
        <taxon>Parendozoicomonas</taxon>
    </lineage>
</organism>